<evidence type="ECO:0000256" key="11">
    <source>
        <dbReference type="RuleBase" id="RU368034"/>
    </source>
</evidence>
<evidence type="ECO:0000256" key="2">
    <source>
        <dbReference type="ARBA" id="ARBA00007312"/>
    </source>
</evidence>
<evidence type="ECO:0000256" key="4">
    <source>
        <dbReference type="ARBA" id="ARBA00022660"/>
    </source>
</evidence>
<keyword evidence="5 11" id="KW-0812">Transmembrane</keyword>
<evidence type="ECO:0000256" key="6">
    <source>
        <dbReference type="ARBA" id="ARBA00022792"/>
    </source>
</evidence>
<dbReference type="GO" id="GO:0005743">
    <property type="term" value="C:mitochondrial inner membrane"/>
    <property type="evidence" value="ECO:0007669"/>
    <property type="project" value="UniProtKB-SubCell"/>
</dbReference>
<keyword evidence="4 11" id="KW-0679">Respiratory chain</keyword>
<dbReference type="Proteomes" id="UP000241890">
    <property type="component" value="Unassembled WGS sequence"/>
</dbReference>
<evidence type="ECO:0000256" key="3">
    <source>
        <dbReference type="ARBA" id="ARBA00022448"/>
    </source>
</evidence>
<evidence type="ECO:0000256" key="10">
    <source>
        <dbReference type="ARBA" id="ARBA00023136"/>
    </source>
</evidence>
<evidence type="ECO:0000256" key="9">
    <source>
        <dbReference type="ARBA" id="ARBA00023128"/>
    </source>
</evidence>
<gene>
    <name evidence="12" type="ORF">FCC1311_091742</name>
</gene>
<dbReference type="InterPro" id="IPR009346">
    <property type="entry name" value="GRIM-19"/>
</dbReference>
<feature type="transmembrane region" description="Helical" evidence="11">
    <location>
        <begin position="33"/>
        <end position="54"/>
    </location>
</feature>
<keyword evidence="7 11" id="KW-0249">Electron transport</keyword>
<proteinExistence type="inferred from homology"/>
<protein>
    <recommendedName>
        <fullName evidence="11">NADH dehydrogenase [ubiquinone] 1 alpha subcomplex subunit 13</fullName>
    </recommendedName>
</protein>
<keyword evidence="3 11" id="KW-0813">Transport</keyword>
<dbReference type="EMBL" id="BEYU01000136">
    <property type="protein sequence ID" value="GBG32948.1"/>
    <property type="molecule type" value="Genomic_DNA"/>
</dbReference>
<reference evidence="12 13" key="1">
    <citation type="submission" date="2017-12" db="EMBL/GenBank/DDBJ databases">
        <title>Sequencing, de novo assembly and annotation of complete genome of a new Thraustochytrid species, strain FCC1311.</title>
        <authorList>
            <person name="Sedici K."/>
            <person name="Godart F."/>
            <person name="Aiese Cigliano R."/>
            <person name="Sanseverino W."/>
            <person name="Barakat M."/>
            <person name="Ortet P."/>
            <person name="Marechal E."/>
            <person name="Cagnac O."/>
            <person name="Amato A."/>
        </authorList>
    </citation>
    <scope>NUCLEOTIDE SEQUENCE [LARGE SCALE GENOMIC DNA]</scope>
</reference>
<evidence type="ECO:0000256" key="5">
    <source>
        <dbReference type="ARBA" id="ARBA00022692"/>
    </source>
</evidence>
<evidence type="ECO:0000256" key="8">
    <source>
        <dbReference type="ARBA" id="ARBA00022989"/>
    </source>
</evidence>
<evidence type="ECO:0000313" key="12">
    <source>
        <dbReference type="EMBL" id="GBG32948.1"/>
    </source>
</evidence>
<keyword evidence="13" id="KW-1185">Reference proteome</keyword>
<keyword evidence="9 11" id="KW-0496">Mitochondrion</keyword>
<accession>A0A2R5GT60</accession>
<dbReference type="PANTHER" id="PTHR12966:SF0">
    <property type="entry name" value="NADH DEHYDROGENASE [UBIQUINONE] 1 ALPHA SUBCOMPLEX SUBUNIT 13"/>
    <property type="match status" value="1"/>
</dbReference>
<evidence type="ECO:0000256" key="1">
    <source>
        <dbReference type="ARBA" id="ARBA00004298"/>
    </source>
</evidence>
<keyword evidence="12" id="KW-0830">Ubiquinone</keyword>
<evidence type="ECO:0000313" key="13">
    <source>
        <dbReference type="Proteomes" id="UP000241890"/>
    </source>
</evidence>
<comment type="function">
    <text evidence="11">Complex I functions in the transfer of electrons from NADH to the respiratory chain. Accessory subunit of the mitochondrial membrane respiratory chain NADH dehydrogenase (Complex I), that is believed not to be involved in catalysis.</text>
</comment>
<comment type="caution">
    <text evidence="12">The sequence shown here is derived from an EMBL/GenBank/DDBJ whole genome shotgun (WGS) entry which is preliminary data.</text>
</comment>
<name>A0A2R5GT60_9STRA</name>
<keyword evidence="8 11" id="KW-1133">Transmembrane helix</keyword>
<comment type="subcellular location">
    <subcellularLocation>
        <location evidence="1 11">Mitochondrion inner membrane</location>
        <topology evidence="1 11">Single-pass membrane protein</topology>
        <orientation evidence="1 11">Matrix side</orientation>
    </subcellularLocation>
</comment>
<dbReference type="PANTHER" id="PTHR12966">
    <property type="entry name" value="NADH DEHYDROGENASE UBIQUINONE 1 ALPHA SUBCOMPLEX SUBUNIT 13"/>
    <property type="match status" value="1"/>
</dbReference>
<keyword evidence="10 11" id="KW-0472">Membrane</keyword>
<dbReference type="AlphaFoldDB" id="A0A2R5GT60"/>
<comment type="similarity">
    <text evidence="2 11">Belongs to the complex I NDUFA13 subunit family.</text>
</comment>
<dbReference type="Pfam" id="PF06212">
    <property type="entry name" value="GRIM-19"/>
    <property type="match status" value="1"/>
</dbReference>
<sequence length="131" mass="14829">MATPLKSKPVQDMPPPGGFKPFSVAAEMPKPRISGFGLFALTAATCAVGFYIMGQGNIERRALKMEKRERRMAIVPFLQAEEDARFVRLSQKAKDEEARIMKDVPGWDVNEKVYNTQSWFVPTHVNNKSLW</sequence>
<dbReference type="GO" id="GO:0045271">
    <property type="term" value="C:respiratory chain complex I"/>
    <property type="evidence" value="ECO:0007669"/>
    <property type="project" value="UniProtKB-UniRule"/>
</dbReference>
<organism evidence="12 13">
    <name type="scientific">Hondaea fermentalgiana</name>
    <dbReference type="NCBI Taxonomy" id="2315210"/>
    <lineage>
        <taxon>Eukaryota</taxon>
        <taxon>Sar</taxon>
        <taxon>Stramenopiles</taxon>
        <taxon>Bigyra</taxon>
        <taxon>Labyrinthulomycetes</taxon>
        <taxon>Thraustochytrida</taxon>
        <taxon>Thraustochytriidae</taxon>
        <taxon>Hondaea</taxon>
    </lineage>
</organism>
<evidence type="ECO:0000256" key="7">
    <source>
        <dbReference type="ARBA" id="ARBA00022982"/>
    </source>
</evidence>
<dbReference type="InParanoid" id="A0A2R5GT60"/>
<dbReference type="OrthoDB" id="3308at2759"/>
<keyword evidence="6 11" id="KW-0999">Mitochondrion inner membrane</keyword>